<evidence type="ECO:0000313" key="3">
    <source>
        <dbReference type="EMBL" id="RJG19827.1"/>
    </source>
</evidence>
<organism evidence="3 4">
    <name type="scientific">Alcanivorax profundi</name>
    <dbReference type="NCBI Taxonomy" id="2338368"/>
    <lineage>
        <taxon>Bacteria</taxon>
        <taxon>Pseudomonadati</taxon>
        <taxon>Pseudomonadota</taxon>
        <taxon>Gammaproteobacteria</taxon>
        <taxon>Oceanospirillales</taxon>
        <taxon>Alcanivoracaceae</taxon>
        <taxon>Alcanivorax</taxon>
    </lineage>
</organism>
<dbReference type="InterPro" id="IPR011250">
    <property type="entry name" value="OMP/PagP_B-barrel"/>
</dbReference>
<feature type="domain" description="Outer membrane protein beta-barrel" evidence="2">
    <location>
        <begin position="29"/>
        <end position="226"/>
    </location>
</feature>
<dbReference type="Pfam" id="PF13505">
    <property type="entry name" value="OMP_b-brl"/>
    <property type="match status" value="1"/>
</dbReference>
<dbReference type="InterPro" id="IPR027385">
    <property type="entry name" value="Beta-barrel_OMP"/>
</dbReference>
<accession>A0A418Y2R2</accession>
<evidence type="ECO:0000256" key="1">
    <source>
        <dbReference type="ARBA" id="ARBA00022729"/>
    </source>
</evidence>
<sequence length="251" mass="27610">MVSVPAIVVLITGSLFWEKAMKGIYVGLLVLAVSSHALGDAYVRLGYAYSDFRSQDMAIKHDGYDQITMENYDPGGDELIVLSAGYFVTPHFRAELALDLGLGDADTDQVTYTRNDSVTGTVTAEVYSRVFMVNGYFHFRDAQAGGFFDPYIGGGLGLAVNRFEAVSTRIPTTSATINDSDDTDWAIRLGGGLMYWFTDHISTDLSIYYLDAGSVTTEDRAFKEGVSVPFAEGMELDLESFNYSLALLYRF</sequence>
<reference evidence="3 4" key="1">
    <citation type="submission" date="2018-09" db="EMBL/GenBank/DDBJ databases">
        <title>Alcanivorax profundi sp. nov., isolated from 1000 m-depth seawater of the Mariana Trench.</title>
        <authorList>
            <person name="Liu J."/>
        </authorList>
    </citation>
    <scope>NUCLEOTIDE SEQUENCE [LARGE SCALE GENOMIC DNA]</scope>
    <source>
        <strain evidence="3 4">MTEO17</strain>
    </source>
</reference>
<evidence type="ECO:0000313" key="4">
    <source>
        <dbReference type="Proteomes" id="UP000283734"/>
    </source>
</evidence>
<dbReference type="SUPFAM" id="SSF56925">
    <property type="entry name" value="OMPA-like"/>
    <property type="match status" value="1"/>
</dbReference>
<dbReference type="EMBL" id="QYYA01000001">
    <property type="protein sequence ID" value="RJG19827.1"/>
    <property type="molecule type" value="Genomic_DNA"/>
</dbReference>
<dbReference type="Proteomes" id="UP000283734">
    <property type="component" value="Unassembled WGS sequence"/>
</dbReference>
<dbReference type="Gene3D" id="2.40.160.20">
    <property type="match status" value="1"/>
</dbReference>
<proteinExistence type="predicted"/>
<evidence type="ECO:0000259" key="2">
    <source>
        <dbReference type="Pfam" id="PF13505"/>
    </source>
</evidence>
<keyword evidence="4" id="KW-1185">Reference proteome</keyword>
<gene>
    <name evidence="3" type="ORF">D4A39_02985</name>
</gene>
<comment type="caution">
    <text evidence="3">The sequence shown here is derived from an EMBL/GenBank/DDBJ whole genome shotgun (WGS) entry which is preliminary data.</text>
</comment>
<dbReference type="AlphaFoldDB" id="A0A418Y2R2"/>
<protein>
    <recommendedName>
        <fullName evidence="2">Outer membrane protein beta-barrel domain-containing protein</fullName>
    </recommendedName>
</protein>
<keyword evidence="1" id="KW-0732">Signal</keyword>
<name>A0A418Y2R2_9GAMM</name>